<proteinExistence type="predicted"/>
<feature type="non-terminal residue" evidence="1">
    <location>
        <position position="110"/>
    </location>
</feature>
<dbReference type="Proteomes" id="UP000668572">
    <property type="component" value="Unassembled WGS sequence"/>
</dbReference>
<sequence>MVESLQSATGLAPLLYSGRLFHDPEMREMREMHSQVQSSGFSPRGHSQAALQIPWQKRLMHAGNATPLAMEPCCDPLPAVFKSRFFPDGWPPYPPIGSGGCGPVTSTFNL</sequence>
<protein>
    <submittedName>
        <fullName evidence="1">Uncharacterized protein</fullName>
    </submittedName>
</protein>
<evidence type="ECO:0000313" key="2">
    <source>
        <dbReference type="Proteomes" id="UP000668572"/>
    </source>
</evidence>
<evidence type="ECO:0000313" key="1">
    <source>
        <dbReference type="EMBL" id="MBO9760530.1"/>
    </source>
</evidence>
<dbReference type="AlphaFoldDB" id="A0A8I2BUC7"/>
<comment type="caution">
    <text evidence="1">The sequence shown here is derived from an EMBL/GenBank/DDBJ whole genome shotgun (WGS) entry which is preliminary data.</text>
</comment>
<gene>
    <name evidence="1" type="ORF">J7405_13440</name>
</gene>
<accession>A0A8I2BUC7</accession>
<name>A0A8I2BUC7_XANMN</name>
<dbReference type="EMBL" id="JAGHXW010000039">
    <property type="protein sequence ID" value="MBO9760530.1"/>
    <property type="molecule type" value="Genomic_DNA"/>
</dbReference>
<reference evidence="1" key="1">
    <citation type="submission" date="2021-03" db="EMBL/GenBank/DDBJ databases">
        <title>Molecular characterization of Xanthomonas species pathogenic on Araceae and the development of a triplex TaqMan assay for detection of X. phaseoli pv. dieffenbachiae.</title>
        <authorList>
            <person name="Van Der Wolf J."/>
            <person name="Krijger M."/>
            <person name="Mendes O."/>
            <person name="Brankovics B."/>
            <person name="Bonants P."/>
            <person name="Meekes E."/>
        </authorList>
    </citation>
    <scope>NUCLEOTIDE SEQUENCE</scope>
    <source>
        <strain evidence="1">NBC1264</strain>
    </source>
</reference>
<organism evidence="1 2">
    <name type="scientific">Xanthomonas manihotis</name>
    <dbReference type="NCBI Taxonomy" id="43353"/>
    <lineage>
        <taxon>Bacteria</taxon>
        <taxon>Pseudomonadati</taxon>
        <taxon>Pseudomonadota</taxon>
        <taxon>Gammaproteobacteria</taxon>
        <taxon>Lysobacterales</taxon>
        <taxon>Lysobacteraceae</taxon>
        <taxon>Xanthomonas</taxon>
    </lineage>
</organism>
<dbReference type="RefSeq" id="WP_209226248.1">
    <property type="nucleotide sequence ID" value="NZ_JAGHXW010000039.1"/>
</dbReference>